<gene>
    <name evidence="2" type="ORF">VITISV_009331</name>
</gene>
<dbReference type="InterPro" id="IPR012337">
    <property type="entry name" value="RNaseH-like_sf"/>
</dbReference>
<dbReference type="InterPro" id="IPR002156">
    <property type="entry name" value="RNaseH_domain"/>
</dbReference>
<name>A5BF33_VITVI</name>
<dbReference type="PANTHER" id="PTHR48475">
    <property type="entry name" value="RIBONUCLEASE H"/>
    <property type="match status" value="1"/>
</dbReference>
<dbReference type="CDD" id="cd09279">
    <property type="entry name" value="RNase_HI_like"/>
    <property type="match status" value="1"/>
</dbReference>
<dbReference type="SUPFAM" id="SSF53098">
    <property type="entry name" value="Ribonuclease H-like"/>
    <property type="match status" value="1"/>
</dbReference>
<dbReference type="InterPro" id="IPR036397">
    <property type="entry name" value="RNaseH_sf"/>
</dbReference>
<proteinExistence type="predicted"/>
<dbReference type="PANTHER" id="PTHR48475:SF1">
    <property type="entry name" value="RNASE H TYPE-1 DOMAIN-CONTAINING PROTEIN"/>
    <property type="match status" value="1"/>
</dbReference>
<reference evidence="2" key="1">
    <citation type="journal article" date="2007" name="PLoS ONE">
        <title>The first genome sequence of an elite grapevine cultivar (Pinot noir Vitis vinifera L.): coping with a highly heterozygous genome.</title>
        <authorList>
            <person name="Velasco R."/>
            <person name="Zharkikh A."/>
            <person name="Troggio M."/>
            <person name="Cartwright D.A."/>
            <person name="Cestaro A."/>
            <person name="Pruss D."/>
            <person name="Pindo M."/>
            <person name="FitzGerald L.M."/>
            <person name="Vezzulli S."/>
            <person name="Reid J."/>
            <person name="Malacarne G."/>
            <person name="Iliev D."/>
            <person name="Coppola G."/>
            <person name="Wardell B."/>
            <person name="Micheletti D."/>
            <person name="Macalma T."/>
            <person name="Facci M."/>
            <person name="Mitchell J.T."/>
            <person name="Perazzolli M."/>
            <person name="Eldredge G."/>
            <person name="Gatto P."/>
            <person name="Oyzerski R."/>
            <person name="Moretto M."/>
            <person name="Gutin N."/>
            <person name="Stefanini M."/>
            <person name="Chen Y."/>
            <person name="Segala C."/>
            <person name="Davenport C."/>
            <person name="Dematte L."/>
            <person name="Mraz A."/>
            <person name="Battilana J."/>
            <person name="Stormo K."/>
            <person name="Costa F."/>
            <person name="Tao Q."/>
            <person name="Si-Ammour A."/>
            <person name="Harkins T."/>
            <person name="Lackey A."/>
            <person name="Perbost C."/>
            <person name="Taillon B."/>
            <person name="Stella A."/>
            <person name="Solovyev V."/>
            <person name="Fawcett J.A."/>
            <person name="Sterck L."/>
            <person name="Vandepoele K."/>
            <person name="Grando S.M."/>
            <person name="Toppo S."/>
            <person name="Moser C."/>
            <person name="Lanchbury J."/>
            <person name="Bogden R."/>
            <person name="Skolnick M."/>
            <person name="Sgaramella V."/>
            <person name="Bhatnagar S.K."/>
            <person name="Fontana P."/>
            <person name="Gutin A."/>
            <person name="Van de Peer Y."/>
            <person name="Salamini F."/>
            <person name="Viola R."/>
        </authorList>
    </citation>
    <scope>NUCLEOTIDE SEQUENCE</scope>
</reference>
<evidence type="ECO:0000313" key="2">
    <source>
        <dbReference type="EMBL" id="CAN65579.1"/>
    </source>
</evidence>
<organism evidence="2">
    <name type="scientific">Vitis vinifera</name>
    <name type="common">Grape</name>
    <dbReference type="NCBI Taxonomy" id="29760"/>
    <lineage>
        <taxon>Eukaryota</taxon>
        <taxon>Viridiplantae</taxon>
        <taxon>Streptophyta</taxon>
        <taxon>Embryophyta</taxon>
        <taxon>Tracheophyta</taxon>
        <taxon>Spermatophyta</taxon>
        <taxon>Magnoliopsida</taxon>
        <taxon>eudicotyledons</taxon>
        <taxon>Gunneridae</taxon>
        <taxon>Pentapetalae</taxon>
        <taxon>rosids</taxon>
        <taxon>Vitales</taxon>
        <taxon>Vitaceae</taxon>
        <taxon>Viteae</taxon>
        <taxon>Vitis</taxon>
    </lineage>
</organism>
<evidence type="ECO:0000259" key="1">
    <source>
        <dbReference type="Pfam" id="PF13456"/>
    </source>
</evidence>
<dbReference type="AlphaFoldDB" id="A5BF33"/>
<protein>
    <recommendedName>
        <fullName evidence="1">RNase H type-1 domain-containing protein</fullName>
    </recommendedName>
</protein>
<accession>A5BF33</accession>
<dbReference type="GO" id="GO:0003676">
    <property type="term" value="F:nucleic acid binding"/>
    <property type="evidence" value="ECO:0007669"/>
    <property type="project" value="InterPro"/>
</dbReference>
<dbReference type="Pfam" id="PF13456">
    <property type="entry name" value="RVT_3"/>
    <property type="match status" value="1"/>
</dbReference>
<dbReference type="GO" id="GO:0004523">
    <property type="term" value="F:RNA-DNA hybrid ribonuclease activity"/>
    <property type="evidence" value="ECO:0007669"/>
    <property type="project" value="InterPro"/>
</dbReference>
<dbReference type="EMBL" id="AM457274">
    <property type="protein sequence ID" value="CAN65579.1"/>
    <property type="molecule type" value="Genomic_DNA"/>
</dbReference>
<dbReference type="Gene3D" id="3.30.420.10">
    <property type="entry name" value="Ribonuclease H-like superfamily/Ribonuclease H"/>
    <property type="match status" value="1"/>
</dbReference>
<sequence>MADFIAELPQKPTHPVESLGEEWWTLHVDRASKAFGSRVGLIQQSPTRELLEWAIQLSFSTSNNEAKYEAILAGLDLALTLATTKLEIHSDSHLIVRQIKKDYEANDERMARYLTMVEDRLKMLNKWTVKWIPRMDNLKVDALVEIVVTLPIRYAIMLPVYLQATS</sequence>
<feature type="domain" description="RNase H type-1" evidence="1">
    <location>
        <begin position="52"/>
        <end position="144"/>
    </location>
</feature>